<name>A0A6A4SEG6_SCOMX</name>
<organism evidence="1 2">
    <name type="scientific">Scophthalmus maximus</name>
    <name type="common">Turbot</name>
    <name type="synonym">Psetta maxima</name>
    <dbReference type="NCBI Taxonomy" id="52904"/>
    <lineage>
        <taxon>Eukaryota</taxon>
        <taxon>Metazoa</taxon>
        <taxon>Chordata</taxon>
        <taxon>Craniata</taxon>
        <taxon>Vertebrata</taxon>
        <taxon>Euteleostomi</taxon>
        <taxon>Actinopterygii</taxon>
        <taxon>Neopterygii</taxon>
        <taxon>Teleostei</taxon>
        <taxon>Neoteleostei</taxon>
        <taxon>Acanthomorphata</taxon>
        <taxon>Carangaria</taxon>
        <taxon>Pleuronectiformes</taxon>
        <taxon>Pleuronectoidei</taxon>
        <taxon>Scophthalmidae</taxon>
        <taxon>Scophthalmus</taxon>
    </lineage>
</organism>
<protein>
    <submittedName>
        <fullName evidence="1">Uncharacterized protein</fullName>
    </submittedName>
</protein>
<dbReference type="EMBL" id="VEVO01000015">
    <property type="protein sequence ID" value="KAF0030925.1"/>
    <property type="molecule type" value="Genomic_DNA"/>
</dbReference>
<evidence type="ECO:0000313" key="1">
    <source>
        <dbReference type="EMBL" id="KAF0030925.1"/>
    </source>
</evidence>
<comment type="caution">
    <text evidence="1">The sequence shown here is derived from an EMBL/GenBank/DDBJ whole genome shotgun (WGS) entry which is preliminary data.</text>
</comment>
<sequence>MSGETEFFENCENPDVKLTRYADDSQLYLRCLVFMPFTTFTRESGDRSKRTVQSICPSEASVGPEQLCSDYRVNVELLWFGH</sequence>
<dbReference type="AlphaFoldDB" id="A0A6A4SEG6"/>
<evidence type="ECO:0000313" key="2">
    <source>
        <dbReference type="Proteomes" id="UP000438429"/>
    </source>
</evidence>
<dbReference type="Proteomes" id="UP000438429">
    <property type="component" value="Unassembled WGS sequence"/>
</dbReference>
<reference evidence="1 2" key="1">
    <citation type="submission" date="2019-06" db="EMBL/GenBank/DDBJ databases">
        <title>Draft genomes of female and male turbot (Scophthalmus maximus).</title>
        <authorList>
            <person name="Xu H."/>
            <person name="Xu X.-W."/>
            <person name="Shao C."/>
            <person name="Chen S."/>
        </authorList>
    </citation>
    <scope>NUCLEOTIDE SEQUENCE [LARGE SCALE GENOMIC DNA]</scope>
    <source>
        <strain evidence="1">Ysfricsl-2016a</strain>
        <tissue evidence="1">Blood</tissue>
    </source>
</reference>
<gene>
    <name evidence="1" type="ORF">F2P81_017656</name>
</gene>
<accession>A0A6A4SEG6</accession>
<proteinExistence type="predicted"/>